<dbReference type="InterPro" id="IPR029058">
    <property type="entry name" value="AB_hydrolase_fold"/>
</dbReference>
<accession>A0A381QVQ3</accession>
<dbReference type="AlphaFoldDB" id="A0A381QVQ3"/>
<organism evidence="1">
    <name type="scientific">marine metagenome</name>
    <dbReference type="NCBI Taxonomy" id="408172"/>
    <lineage>
        <taxon>unclassified sequences</taxon>
        <taxon>metagenomes</taxon>
        <taxon>ecological metagenomes</taxon>
    </lineage>
</organism>
<dbReference type="SUPFAM" id="SSF53474">
    <property type="entry name" value="alpha/beta-Hydrolases"/>
    <property type="match status" value="1"/>
</dbReference>
<name>A0A381QVQ3_9ZZZZ</name>
<reference evidence="1" key="1">
    <citation type="submission" date="2018-05" db="EMBL/GenBank/DDBJ databases">
        <authorList>
            <person name="Lanie J.A."/>
            <person name="Ng W.-L."/>
            <person name="Kazmierczak K.M."/>
            <person name="Andrzejewski T.M."/>
            <person name="Davidsen T.M."/>
            <person name="Wayne K.J."/>
            <person name="Tettelin H."/>
            <person name="Glass J.I."/>
            <person name="Rusch D."/>
            <person name="Podicherti R."/>
            <person name="Tsui H.-C.T."/>
            <person name="Winkler M.E."/>
        </authorList>
    </citation>
    <scope>NUCLEOTIDE SEQUENCE</scope>
</reference>
<protein>
    <submittedName>
        <fullName evidence="1">Uncharacterized protein</fullName>
    </submittedName>
</protein>
<sequence length="56" mass="5815">MASFSRLIFLDRGGTGLSDAVADLSTLEQRMDDVRAVMDAAGSERAAVLSISEGGP</sequence>
<dbReference type="EMBL" id="UINC01001553">
    <property type="protein sequence ID" value="SUZ83502.1"/>
    <property type="molecule type" value="Genomic_DNA"/>
</dbReference>
<dbReference type="Gene3D" id="3.40.50.1820">
    <property type="entry name" value="alpha/beta hydrolase"/>
    <property type="match status" value="1"/>
</dbReference>
<proteinExistence type="predicted"/>
<gene>
    <name evidence="1" type="ORF">METZ01_LOCUS36356</name>
</gene>
<evidence type="ECO:0000313" key="1">
    <source>
        <dbReference type="EMBL" id="SUZ83502.1"/>
    </source>
</evidence>